<dbReference type="EMBL" id="JAGSOG010000202">
    <property type="protein sequence ID" value="MBR7837413.1"/>
    <property type="molecule type" value="Genomic_DNA"/>
</dbReference>
<keyword evidence="3" id="KW-1185">Reference proteome</keyword>
<accession>A0A941EUD9</accession>
<evidence type="ECO:0000313" key="2">
    <source>
        <dbReference type="EMBL" id="MBR7837413.1"/>
    </source>
</evidence>
<sequence length="254" mass="26685">MVTGEGAATGTSTAARLAALGPFFAADTHDAGGAPCAAEAAWRPMAELLDDPDVPAARVEAVRGYLAAAGGLAPEAIPVRVAASVMHLGLVARTLSPLFALAVMGRRLGPVSLRDLWWQPTLGSMFALSIPDGPGGGHREEHVEDDLIPPSALELCAMTAPFGLSPRILRGNIASALAGARTALATAEPSLAQRARDELERWLARPLLADMWRITVEGRFQRRSCCLIYQAAPDRRGPVCGDCVLLRPIEPDAG</sequence>
<dbReference type="Proteomes" id="UP000675781">
    <property type="component" value="Unassembled WGS sequence"/>
</dbReference>
<protein>
    <submittedName>
        <fullName evidence="2">(2Fe-2S)-binding protein</fullName>
    </submittedName>
</protein>
<evidence type="ECO:0000259" key="1">
    <source>
        <dbReference type="Pfam" id="PF11575"/>
    </source>
</evidence>
<gene>
    <name evidence="2" type="ORF">KDL01_29305</name>
</gene>
<evidence type="ECO:0000313" key="3">
    <source>
        <dbReference type="Proteomes" id="UP000675781"/>
    </source>
</evidence>
<dbReference type="RefSeq" id="WP_212531880.1">
    <property type="nucleotide sequence ID" value="NZ_JAGSOG010000202.1"/>
</dbReference>
<feature type="domain" description="Ferric siderophore reductase C-terminal" evidence="1">
    <location>
        <begin position="222"/>
        <end position="245"/>
    </location>
</feature>
<dbReference type="Pfam" id="PF11575">
    <property type="entry name" value="FhuF_C"/>
    <property type="match status" value="1"/>
</dbReference>
<dbReference type="GO" id="GO:0051537">
    <property type="term" value="F:2 iron, 2 sulfur cluster binding"/>
    <property type="evidence" value="ECO:0007669"/>
    <property type="project" value="InterPro"/>
</dbReference>
<proteinExistence type="predicted"/>
<comment type="caution">
    <text evidence="2">The sequence shown here is derived from an EMBL/GenBank/DDBJ whole genome shotgun (WGS) entry which is preliminary data.</text>
</comment>
<reference evidence="2" key="1">
    <citation type="submission" date="2021-04" db="EMBL/GenBank/DDBJ databases">
        <title>Genome based classification of Actinospica acidithermotolerans sp. nov., an actinobacterium isolated from an Indonesian hot spring.</title>
        <authorList>
            <person name="Kusuma A.B."/>
            <person name="Putra K.E."/>
            <person name="Nafisah S."/>
            <person name="Loh J."/>
            <person name="Nouioui I."/>
            <person name="Goodfellow M."/>
        </authorList>
    </citation>
    <scope>NUCLEOTIDE SEQUENCE</scope>
    <source>
        <strain evidence="2">CSCA 57</strain>
    </source>
</reference>
<organism evidence="2 3">
    <name type="scientific">Actinospica durhamensis</name>
    <dbReference type="NCBI Taxonomy" id="1508375"/>
    <lineage>
        <taxon>Bacteria</taxon>
        <taxon>Bacillati</taxon>
        <taxon>Actinomycetota</taxon>
        <taxon>Actinomycetes</taxon>
        <taxon>Catenulisporales</taxon>
        <taxon>Actinospicaceae</taxon>
        <taxon>Actinospica</taxon>
    </lineage>
</organism>
<dbReference type="InterPro" id="IPR024726">
    <property type="entry name" value="FhuF_C"/>
</dbReference>
<name>A0A941EUD9_9ACTN</name>
<dbReference type="AlphaFoldDB" id="A0A941EUD9"/>